<sequence length="46" mass="5443">MARGGWRLRQVADCMKRFRCSARDIQSSSTVRYNFYPPVFPLRCIC</sequence>
<dbReference type="KEGG" id="tng:GSTEN00021741G001"/>
<gene>
    <name evidence="1" type="ORF">GSTENG00019876001</name>
    <name evidence="2" type="ORF">GSTENG00021741001</name>
</gene>
<proteinExistence type="predicted"/>
<protein>
    <submittedName>
        <fullName evidence="2">(spotted green pufferfish) hypothetical protein</fullName>
    </submittedName>
</protein>
<reference evidence="2" key="1">
    <citation type="journal article" date="2004" name="Nature">
        <title>Genome duplication in the teleost fish Tetraodon nigroviridis reveals the early vertebrate proto-karyotype.</title>
        <authorList>
            <person name="Jaillon O."/>
            <person name="Aury J.-M."/>
            <person name="Brunet F."/>
            <person name="Petit J.-L."/>
            <person name="Stange-Thomann N."/>
            <person name="Mauceli E."/>
            <person name="Bouneau L."/>
            <person name="Fischer C."/>
            <person name="Ozouf-Costaz C."/>
            <person name="Bernot A."/>
            <person name="Nicaud S."/>
            <person name="Jaffe D."/>
            <person name="Fisher S."/>
            <person name="Lutfalla G."/>
            <person name="Dossat C."/>
            <person name="Segurens B."/>
            <person name="Dasilva C."/>
            <person name="Salanoubat M."/>
            <person name="Levy M."/>
            <person name="Boudet N."/>
            <person name="Castellano S."/>
            <person name="Anthouard V."/>
            <person name="Jubin C."/>
            <person name="Castelli V."/>
            <person name="Katinka M."/>
            <person name="Vacherie B."/>
            <person name="Biemont C."/>
            <person name="Skalli Z."/>
            <person name="Cattolico L."/>
            <person name="Poulain J."/>
            <person name="De Berardinis V."/>
            <person name="Cruaud C."/>
            <person name="Duprat S."/>
            <person name="Brottier P."/>
            <person name="Coutanceau J.-P."/>
            <person name="Gouzy J."/>
            <person name="Parra G."/>
            <person name="Lardier G."/>
            <person name="Chapple C."/>
            <person name="McKernan K.J."/>
            <person name="McEwan P."/>
            <person name="Bosak S."/>
            <person name="Kellis M."/>
            <person name="Volff J.-N."/>
            <person name="Guigo R."/>
            <person name="Zody M.C."/>
            <person name="Mesirov J."/>
            <person name="Lindblad-Toh K."/>
            <person name="Birren B."/>
            <person name="Nusbaum C."/>
            <person name="Kahn D."/>
            <person name="Robinson-Rechavi M."/>
            <person name="Laudet V."/>
            <person name="Schachter V."/>
            <person name="Quetier F."/>
            <person name="Saurin W."/>
            <person name="Scarpelli C."/>
            <person name="Wincker P."/>
            <person name="Lander E.S."/>
            <person name="Weissenbach J."/>
            <person name="Roest Crollius H."/>
        </authorList>
    </citation>
    <scope>NUCLEOTIDE SEQUENCE [LARGE SCALE GENOMIC DNA]</scope>
</reference>
<dbReference type="EMBL" id="CAAE01014695">
    <property type="protein sequence ID" value="CAG02591.1"/>
    <property type="molecule type" value="Genomic_DNA"/>
</dbReference>
<evidence type="ECO:0000313" key="1">
    <source>
        <dbReference type="EMBL" id="CAG01191.1"/>
    </source>
</evidence>
<dbReference type="EMBL" id="CAAE01014632">
    <property type="protein sequence ID" value="CAG01191.1"/>
    <property type="molecule type" value="Genomic_DNA"/>
</dbReference>
<accession>Q4S9U1</accession>
<reference evidence="2" key="2">
    <citation type="submission" date="2004-02" db="EMBL/GenBank/DDBJ databases">
        <authorList>
            <consortium name="Genoscope"/>
            <consortium name="Whitehead Institute Centre for Genome Research"/>
        </authorList>
    </citation>
    <scope>NUCLEOTIDE SEQUENCE</scope>
</reference>
<name>Q4S9U1_TETNG</name>
<comment type="caution">
    <text evidence="2">The sequence shown here is derived from an EMBL/GenBank/DDBJ whole genome shotgun (WGS) entry which is preliminary data.</text>
</comment>
<evidence type="ECO:0000313" key="2">
    <source>
        <dbReference type="EMBL" id="CAG02591.1"/>
    </source>
</evidence>
<dbReference type="AlphaFoldDB" id="Q4S9U1"/>
<dbReference type="KEGG" id="tng:GSTEN00019876G001"/>
<organism evidence="2">
    <name type="scientific">Tetraodon nigroviridis</name>
    <name type="common">Spotted green pufferfish</name>
    <name type="synonym">Chelonodon nigroviridis</name>
    <dbReference type="NCBI Taxonomy" id="99883"/>
    <lineage>
        <taxon>Eukaryota</taxon>
        <taxon>Metazoa</taxon>
        <taxon>Chordata</taxon>
        <taxon>Craniata</taxon>
        <taxon>Vertebrata</taxon>
        <taxon>Euteleostomi</taxon>
        <taxon>Actinopterygii</taxon>
        <taxon>Neopterygii</taxon>
        <taxon>Teleostei</taxon>
        <taxon>Neoteleostei</taxon>
        <taxon>Acanthomorphata</taxon>
        <taxon>Eupercaria</taxon>
        <taxon>Tetraodontiformes</taxon>
        <taxon>Tetradontoidea</taxon>
        <taxon>Tetraodontidae</taxon>
        <taxon>Tetraodon</taxon>
    </lineage>
</organism>